<evidence type="ECO:0000256" key="2">
    <source>
        <dbReference type="ARBA" id="ARBA00022649"/>
    </source>
</evidence>
<dbReference type="OrthoDB" id="161617at2"/>
<dbReference type="InterPro" id="IPR011067">
    <property type="entry name" value="Plasmid_toxin/cell-grow_inhib"/>
</dbReference>
<dbReference type="InterPro" id="IPR003477">
    <property type="entry name" value="PemK-like"/>
</dbReference>
<evidence type="ECO:0000313" key="3">
    <source>
        <dbReference type="EMBL" id="OAN40268.1"/>
    </source>
</evidence>
<dbReference type="RefSeq" id="WP_066790961.1">
    <property type="nucleotide sequence ID" value="NZ_LWQS01000094.1"/>
</dbReference>
<dbReference type="Pfam" id="PF02452">
    <property type="entry name" value="PemK_toxin"/>
    <property type="match status" value="1"/>
</dbReference>
<evidence type="ECO:0000313" key="4">
    <source>
        <dbReference type="Proteomes" id="UP000078287"/>
    </source>
</evidence>
<reference evidence="3 4" key="1">
    <citation type="submission" date="2016-04" db="EMBL/GenBank/DDBJ databases">
        <title>Chloroflexus islandicus sp. nov., a thermophilic filamentous anoxygenic phototrophic bacterium from geyser Strokkur (Iceland).</title>
        <authorList>
            <person name="Gaisin V.A."/>
            <person name="Kalashnikov A.M."/>
            <person name="Sukhacheva M.V."/>
            <person name="Grouzdev D.S."/>
            <person name="Ivanov T.M."/>
            <person name="Kuznetsov B."/>
            <person name="Gorlenko V.M."/>
        </authorList>
    </citation>
    <scope>NUCLEOTIDE SEQUENCE [LARGE SCALE GENOMIC DNA]</scope>
    <source>
        <strain evidence="4">isl-2</strain>
    </source>
</reference>
<dbReference type="Gene3D" id="2.30.30.110">
    <property type="match status" value="1"/>
</dbReference>
<gene>
    <name evidence="3" type="ORF">A6A03_19355</name>
</gene>
<name>A0A178LZM0_9CHLR</name>
<proteinExistence type="inferred from homology"/>
<organism evidence="3 4">
    <name type="scientific">Chloroflexus islandicus</name>
    <dbReference type="NCBI Taxonomy" id="1707952"/>
    <lineage>
        <taxon>Bacteria</taxon>
        <taxon>Bacillati</taxon>
        <taxon>Chloroflexota</taxon>
        <taxon>Chloroflexia</taxon>
        <taxon>Chloroflexales</taxon>
        <taxon>Chloroflexineae</taxon>
        <taxon>Chloroflexaceae</taxon>
        <taxon>Chloroflexus</taxon>
    </lineage>
</organism>
<accession>A0A178LZM0</accession>
<keyword evidence="2" id="KW-1277">Toxin-antitoxin system</keyword>
<dbReference type="EMBL" id="LWQS01000094">
    <property type="protein sequence ID" value="OAN40268.1"/>
    <property type="molecule type" value="Genomic_DNA"/>
</dbReference>
<sequence>MSTPKAPRRGEIWQADLGDGSLTPVVIVSSNALGSLPLRLVAPLHPWEDRFENLSWMQRIEGRWPAQLGKPHAADLLQLRSIEVSRLRKQIGRVPAQRMDEIAAAIALVVDYNPALT</sequence>
<dbReference type="SUPFAM" id="SSF50118">
    <property type="entry name" value="Cell growth inhibitor/plasmid maintenance toxic component"/>
    <property type="match status" value="1"/>
</dbReference>
<comment type="caution">
    <text evidence="3">The sequence shown here is derived from an EMBL/GenBank/DDBJ whole genome shotgun (WGS) entry which is preliminary data.</text>
</comment>
<comment type="similarity">
    <text evidence="1">Belongs to the PemK/MazF family.</text>
</comment>
<keyword evidence="4" id="KW-1185">Reference proteome</keyword>
<dbReference type="GO" id="GO:0003677">
    <property type="term" value="F:DNA binding"/>
    <property type="evidence" value="ECO:0007669"/>
    <property type="project" value="InterPro"/>
</dbReference>
<dbReference type="AlphaFoldDB" id="A0A178LZM0"/>
<dbReference type="Proteomes" id="UP000078287">
    <property type="component" value="Unassembled WGS sequence"/>
</dbReference>
<protein>
    <submittedName>
        <fullName evidence="3">PemK family transcriptional regulator</fullName>
    </submittedName>
</protein>
<dbReference type="STRING" id="1707952.A6A03_19355"/>
<evidence type="ECO:0000256" key="1">
    <source>
        <dbReference type="ARBA" id="ARBA00007521"/>
    </source>
</evidence>